<evidence type="ECO:0000313" key="2">
    <source>
        <dbReference type="Proteomes" id="UP000598633"/>
    </source>
</evidence>
<accession>A0A8J7C326</accession>
<dbReference type="Gene3D" id="3.30.420.40">
    <property type="match status" value="2"/>
</dbReference>
<comment type="caution">
    <text evidence="1">The sequence shown here is derived from an EMBL/GenBank/DDBJ whole genome shotgun (WGS) entry which is preliminary data.</text>
</comment>
<dbReference type="Proteomes" id="UP000598633">
    <property type="component" value="Unassembled WGS sequence"/>
</dbReference>
<organism evidence="1 2">
    <name type="scientific">Candidatus Sulfomarinibacter kjeldsenii</name>
    <dbReference type="NCBI Taxonomy" id="2885994"/>
    <lineage>
        <taxon>Bacteria</taxon>
        <taxon>Pseudomonadati</taxon>
        <taxon>Acidobacteriota</taxon>
        <taxon>Thermoanaerobaculia</taxon>
        <taxon>Thermoanaerobaculales</taxon>
        <taxon>Candidatus Sulfomarinibacteraceae</taxon>
        <taxon>Candidatus Sulfomarinibacter</taxon>
    </lineage>
</organism>
<sequence length="461" mass="50807">MVVEPKHRPVLDPDFVPAELWNRAYEEWAEIDPRRTPVVVGVTRPDGTIFRHEIRVLPHEGGYIPLNLRYVERIIKLLLWMKGGSGIIIAGHPELAKAVSGLYMPGGARSFDCDTVGRRIFLEPMTVTSCNLDVVTEQKITAIPLGGHLDGCRIGFDLGGSDRKCAAVVDGEVVHSEEVEWNPYFESDPRYHFDGIMDSLARAAAHLPRVDAIGGSAAGVYVNSEPRVGSLFRGISEEDFDREIRLIFKKIRGEMKDVPFEVVNDGEVTALAASLEFDTSNILGIAMGTSLAAGYCDGGGRITGQLNELAFVPVDYRDDAPEDEWSGDVGCGVQYFSQQAVARLAPAAGLEHPDHIPFAERLVDIQSLMERGDERARRIYETIGVYLGYSIAWYARWYEIGNLLTLGRVTSGAGGEIIIEYASQVVREEFPELADDLRMTTPDEKFKRHGQAIAAASLPSL</sequence>
<dbReference type="EMBL" id="JACXWA010000017">
    <property type="protein sequence ID" value="MBD3869990.1"/>
    <property type="molecule type" value="Genomic_DNA"/>
</dbReference>
<dbReference type="SUPFAM" id="SSF53067">
    <property type="entry name" value="Actin-like ATPase domain"/>
    <property type="match status" value="1"/>
</dbReference>
<proteinExistence type="predicted"/>
<evidence type="ECO:0000313" key="1">
    <source>
        <dbReference type="EMBL" id="MBD3869990.1"/>
    </source>
</evidence>
<name>A0A8J7C326_9BACT</name>
<dbReference type="InterPro" id="IPR043129">
    <property type="entry name" value="ATPase_NBD"/>
</dbReference>
<gene>
    <name evidence="1" type="ORF">IFJ97_01360</name>
</gene>
<reference evidence="1 2" key="1">
    <citation type="submission" date="2020-08" db="EMBL/GenBank/DDBJ databases">
        <title>Acidobacteriota in marine sediments use diverse sulfur dissimilation pathways.</title>
        <authorList>
            <person name="Wasmund K."/>
        </authorList>
    </citation>
    <scope>NUCLEOTIDE SEQUENCE [LARGE SCALE GENOMIC DNA]</scope>
    <source>
        <strain evidence="1">MAG AM3-A</strain>
    </source>
</reference>
<protein>
    <submittedName>
        <fullName evidence="1">ROK family protein</fullName>
    </submittedName>
</protein>
<dbReference type="AlphaFoldDB" id="A0A8J7C326"/>